<gene>
    <name evidence="6" type="ORF">HX787_28640</name>
</gene>
<dbReference type="InterPro" id="IPR000847">
    <property type="entry name" value="LysR_HTH_N"/>
</dbReference>
<dbReference type="AlphaFoldDB" id="A0A7Y8AWZ0"/>
<dbReference type="GO" id="GO:0006351">
    <property type="term" value="P:DNA-templated transcription"/>
    <property type="evidence" value="ECO:0007669"/>
    <property type="project" value="TreeGrafter"/>
</dbReference>
<dbReference type="PANTHER" id="PTHR30537:SF79">
    <property type="entry name" value="TRANSCRIPTIONAL REGULATOR-RELATED"/>
    <property type="match status" value="1"/>
</dbReference>
<evidence type="ECO:0000256" key="1">
    <source>
        <dbReference type="ARBA" id="ARBA00009437"/>
    </source>
</evidence>
<dbReference type="Proteomes" id="UP000549134">
    <property type="component" value="Unassembled WGS sequence"/>
</dbReference>
<organism evidence="6 7">
    <name type="scientific">Pseudomonas tolaasii</name>
    <dbReference type="NCBI Taxonomy" id="29442"/>
    <lineage>
        <taxon>Bacteria</taxon>
        <taxon>Pseudomonadati</taxon>
        <taxon>Pseudomonadota</taxon>
        <taxon>Gammaproteobacteria</taxon>
        <taxon>Pseudomonadales</taxon>
        <taxon>Pseudomonadaceae</taxon>
        <taxon>Pseudomonas</taxon>
    </lineage>
</organism>
<dbReference type="InterPro" id="IPR036388">
    <property type="entry name" value="WH-like_DNA-bd_sf"/>
</dbReference>
<sequence>MDKNTKALPPVGPLVFFEAVARTGSFTLAAEELFITQSAVSKQVKKLEDNLGFALFTRKYRGVVLTEPGRELYEGVQPALESFRETVQRVRKWYDQNTISVVCTHAVAHYYLFPKLAHFQQQFPDITVNVVATNQLSAPLCLNYDFGILYGAGEWTGLSGVKLFDEIVYPVCSAKFAAEQVESLDDLLKLPLVQIDNEGWNIMNWNDWLGQFGKTFKPTGKVITYNQVTLALNAAERGLGIALGWEFMAREMIEKGAVKALQQFELKTGFSDFLVHSNKAKLSNACKIFEEWLLQSTADDR</sequence>
<protein>
    <submittedName>
        <fullName evidence="6">LysR family transcriptional regulator</fullName>
    </submittedName>
</protein>
<dbReference type="GO" id="GO:0003700">
    <property type="term" value="F:DNA-binding transcription factor activity"/>
    <property type="evidence" value="ECO:0007669"/>
    <property type="project" value="InterPro"/>
</dbReference>
<comment type="similarity">
    <text evidence="1">Belongs to the LysR transcriptional regulatory family.</text>
</comment>
<dbReference type="Pfam" id="PF00126">
    <property type="entry name" value="HTH_1"/>
    <property type="match status" value="1"/>
</dbReference>
<dbReference type="Gene3D" id="1.10.10.10">
    <property type="entry name" value="Winged helix-like DNA-binding domain superfamily/Winged helix DNA-binding domain"/>
    <property type="match status" value="1"/>
</dbReference>
<evidence type="ECO:0000256" key="2">
    <source>
        <dbReference type="ARBA" id="ARBA00023015"/>
    </source>
</evidence>
<accession>A0A7Y8AWZ0</accession>
<dbReference type="Pfam" id="PF03466">
    <property type="entry name" value="LysR_substrate"/>
    <property type="match status" value="1"/>
</dbReference>
<dbReference type="RefSeq" id="WP_016973508.1">
    <property type="nucleotide sequence ID" value="NZ_CP020369.1"/>
</dbReference>
<comment type="caution">
    <text evidence="6">The sequence shown here is derived from an EMBL/GenBank/DDBJ whole genome shotgun (WGS) entry which is preliminary data.</text>
</comment>
<keyword evidence="3" id="KW-0238">DNA-binding</keyword>
<dbReference type="PRINTS" id="PR00039">
    <property type="entry name" value="HTHLYSR"/>
</dbReference>
<reference evidence="6 7" key="1">
    <citation type="submission" date="2020-04" db="EMBL/GenBank/DDBJ databases">
        <title>Molecular characterization of pseudomonads from Agaricus bisporus reveal novel blotch 2 pathogens in Western Europe.</title>
        <authorList>
            <person name="Taparia T."/>
            <person name="Krijger M."/>
            <person name="Haynes E."/>
            <person name="Elpinstone J.G."/>
            <person name="Noble R."/>
            <person name="Van Der Wolf J."/>
        </authorList>
    </citation>
    <scope>NUCLEOTIDE SEQUENCE [LARGE SCALE GENOMIC DNA]</scope>
    <source>
        <strain evidence="6 7">IPO3746</strain>
    </source>
</reference>
<evidence type="ECO:0000313" key="6">
    <source>
        <dbReference type="EMBL" id="NWD39835.1"/>
    </source>
</evidence>
<dbReference type="InterPro" id="IPR005119">
    <property type="entry name" value="LysR_subst-bd"/>
</dbReference>
<feature type="domain" description="HTH lysR-type" evidence="5">
    <location>
        <begin position="17"/>
        <end position="66"/>
    </location>
</feature>
<keyword evidence="4" id="KW-0804">Transcription</keyword>
<keyword evidence="2" id="KW-0805">Transcription regulation</keyword>
<evidence type="ECO:0000313" key="7">
    <source>
        <dbReference type="Proteomes" id="UP000549134"/>
    </source>
</evidence>
<dbReference type="PROSITE" id="PS50931">
    <property type="entry name" value="HTH_LYSR"/>
    <property type="match status" value="1"/>
</dbReference>
<proteinExistence type="inferred from homology"/>
<dbReference type="Gene3D" id="3.40.190.10">
    <property type="entry name" value="Periplasmic binding protein-like II"/>
    <property type="match status" value="2"/>
</dbReference>
<evidence type="ECO:0000259" key="5">
    <source>
        <dbReference type="PROSITE" id="PS50931"/>
    </source>
</evidence>
<dbReference type="SUPFAM" id="SSF46785">
    <property type="entry name" value="Winged helix' DNA-binding domain"/>
    <property type="match status" value="1"/>
</dbReference>
<dbReference type="InterPro" id="IPR058163">
    <property type="entry name" value="LysR-type_TF_proteobact-type"/>
</dbReference>
<dbReference type="EMBL" id="JACAQK010000031">
    <property type="protein sequence ID" value="NWD39835.1"/>
    <property type="molecule type" value="Genomic_DNA"/>
</dbReference>
<evidence type="ECO:0000256" key="4">
    <source>
        <dbReference type="ARBA" id="ARBA00023163"/>
    </source>
</evidence>
<evidence type="ECO:0000256" key="3">
    <source>
        <dbReference type="ARBA" id="ARBA00023125"/>
    </source>
</evidence>
<dbReference type="FunFam" id="1.10.10.10:FF:000001">
    <property type="entry name" value="LysR family transcriptional regulator"/>
    <property type="match status" value="1"/>
</dbReference>
<name>A0A7Y8AWZ0_PSETO</name>
<dbReference type="GeneID" id="55848760"/>
<dbReference type="SUPFAM" id="SSF53850">
    <property type="entry name" value="Periplasmic binding protein-like II"/>
    <property type="match status" value="1"/>
</dbReference>
<dbReference type="GO" id="GO:0043565">
    <property type="term" value="F:sequence-specific DNA binding"/>
    <property type="evidence" value="ECO:0007669"/>
    <property type="project" value="TreeGrafter"/>
</dbReference>
<dbReference type="InterPro" id="IPR036390">
    <property type="entry name" value="WH_DNA-bd_sf"/>
</dbReference>
<dbReference type="PANTHER" id="PTHR30537">
    <property type="entry name" value="HTH-TYPE TRANSCRIPTIONAL REGULATOR"/>
    <property type="match status" value="1"/>
</dbReference>